<evidence type="ECO:0000256" key="2">
    <source>
        <dbReference type="SAM" id="SignalP"/>
    </source>
</evidence>
<dbReference type="Proteomes" id="UP001363151">
    <property type="component" value="Unassembled WGS sequence"/>
</dbReference>
<dbReference type="EMBL" id="JBBJCI010000118">
    <property type="protein sequence ID" value="KAK7248245.1"/>
    <property type="molecule type" value="Genomic_DNA"/>
</dbReference>
<evidence type="ECO:0000256" key="1">
    <source>
        <dbReference type="SAM" id="MobiDB-lite"/>
    </source>
</evidence>
<dbReference type="SUPFAM" id="SSF48613">
    <property type="entry name" value="Heme oxygenase-like"/>
    <property type="match status" value="1"/>
</dbReference>
<feature type="chain" id="PRO_5045633283" description="Thiaminase-2/PQQC domain-containing protein" evidence="2">
    <location>
        <begin position="16"/>
        <end position="310"/>
    </location>
</feature>
<evidence type="ECO:0000313" key="4">
    <source>
        <dbReference type="Proteomes" id="UP001363151"/>
    </source>
</evidence>
<evidence type="ECO:0008006" key="5">
    <source>
        <dbReference type="Google" id="ProtNLM"/>
    </source>
</evidence>
<sequence length="310" mass="34274">MHAVLLLLTPAVVAAMVATPIRPLKAGTESRSWPAFCDKAMAAVRAHPVVVGTKYCAWWSTGAANEKQQQDLVQQFSVFSQLFLVAQLQKIINAPTLEEMRDGKEILANEIGVVFRGKDTRADSVAATTGTVDGGVYKHRAAHFEWLLDVAEPLGLEFGDLGKRRVGSADTVHFCDELARLYANEDDTTSIAASFAIENWAAAGFWDELIAGFKVINEDRAARGLRKIPSSFWTFHSALEQQHADHTIDELKECYDAGRVADEDAFCDTMVEMLDAVQVFWDGLEASRRKLEHDRPPAPEQLLHQGATDF</sequence>
<name>A0ABR1G507_AURAN</name>
<evidence type="ECO:0000313" key="3">
    <source>
        <dbReference type="EMBL" id="KAK7248245.1"/>
    </source>
</evidence>
<gene>
    <name evidence="3" type="ORF">SO694_00129052</name>
</gene>
<dbReference type="InterPro" id="IPR016084">
    <property type="entry name" value="Haem_Oase-like_multi-hlx"/>
</dbReference>
<feature type="region of interest" description="Disordered" evidence="1">
    <location>
        <begin position="291"/>
        <end position="310"/>
    </location>
</feature>
<reference evidence="3 4" key="1">
    <citation type="submission" date="2024-03" db="EMBL/GenBank/DDBJ databases">
        <title>Aureococcus anophagefferens CCMP1851 and Kratosvirus quantuckense: Draft genome of a second virus-susceptible host strain in the model system.</title>
        <authorList>
            <person name="Chase E."/>
            <person name="Truchon A.R."/>
            <person name="Schepens W."/>
            <person name="Wilhelm S.W."/>
        </authorList>
    </citation>
    <scope>NUCLEOTIDE SEQUENCE [LARGE SCALE GENOMIC DNA]</scope>
    <source>
        <strain evidence="3 4">CCMP1851</strain>
    </source>
</reference>
<organism evidence="3 4">
    <name type="scientific">Aureococcus anophagefferens</name>
    <name type="common">Harmful bloom alga</name>
    <dbReference type="NCBI Taxonomy" id="44056"/>
    <lineage>
        <taxon>Eukaryota</taxon>
        <taxon>Sar</taxon>
        <taxon>Stramenopiles</taxon>
        <taxon>Ochrophyta</taxon>
        <taxon>Pelagophyceae</taxon>
        <taxon>Pelagomonadales</taxon>
        <taxon>Pelagomonadaceae</taxon>
        <taxon>Aureococcus</taxon>
    </lineage>
</organism>
<comment type="caution">
    <text evidence="3">The sequence shown here is derived from an EMBL/GenBank/DDBJ whole genome shotgun (WGS) entry which is preliminary data.</text>
</comment>
<keyword evidence="4" id="KW-1185">Reference proteome</keyword>
<accession>A0ABR1G507</accession>
<keyword evidence="2" id="KW-0732">Signal</keyword>
<protein>
    <recommendedName>
        <fullName evidence="5">Thiaminase-2/PQQC domain-containing protein</fullName>
    </recommendedName>
</protein>
<feature type="signal peptide" evidence="2">
    <location>
        <begin position="1"/>
        <end position="15"/>
    </location>
</feature>
<dbReference type="Gene3D" id="1.20.910.10">
    <property type="entry name" value="Heme oxygenase-like"/>
    <property type="match status" value="1"/>
</dbReference>
<proteinExistence type="predicted"/>